<keyword evidence="4 14" id="KW-0812">Transmembrane</keyword>
<feature type="domain" description="FAD-binding FR-type" evidence="15">
    <location>
        <begin position="200"/>
        <end position="302"/>
    </location>
</feature>
<evidence type="ECO:0000256" key="2">
    <source>
        <dbReference type="ARBA" id="ARBA00004141"/>
    </source>
</evidence>
<comment type="subcellular location">
    <subcellularLocation>
        <location evidence="2">Membrane</location>
        <topology evidence="2">Multi-pass membrane protein</topology>
    </subcellularLocation>
</comment>
<evidence type="ECO:0000313" key="17">
    <source>
        <dbReference type="Proteomes" id="UP001300763"/>
    </source>
</evidence>
<dbReference type="InterPro" id="IPR039261">
    <property type="entry name" value="FNR_nucleotide-bd"/>
</dbReference>
<keyword evidence="8 14" id="KW-1133">Transmembrane helix</keyword>
<feature type="region of interest" description="Disordered" evidence="13">
    <location>
        <begin position="433"/>
        <end position="497"/>
    </location>
</feature>
<evidence type="ECO:0000256" key="11">
    <source>
        <dbReference type="ARBA" id="ARBA00023014"/>
    </source>
</evidence>
<evidence type="ECO:0000256" key="7">
    <source>
        <dbReference type="ARBA" id="ARBA00022827"/>
    </source>
</evidence>
<comment type="caution">
    <text evidence="16">The sequence shown here is derived from an EMBL/GenBank/DDBJ whole genome shotgun (WGS) entry which is preliminary data.</text>
</comment>
<dbReference type="InterPro" id="IPR001433">
    <property type="entry name" value="OxRdtase_FAD/NAD-bd"/>
</dbReference>
<evidence type="ECO:0000256" key="13">
    <source>
        <dbReference type="SAM" id="MobiDB-lite"/>
    </source>
</evidence>
<keyword evidence="12 14" id="KW-0472">Membrane</keyword>
<protein>
    <submittedName>
        <fullName evidence="16">Ferredoxin reductase family protein</fullName>
    </submittedName>
</protein>
<keyword evidence="9" id="KW-0560">Oxidoreductase</keyword>
<dbReference type="InterPro" id="IPR017938">
    <property type="entry name" value="Riboflavin_synthase-like_b-brl"/>
</dbReference>
<feature type="transmembrane region" description="Helical" evidence="14">
    <location>
        <begin position="144"/>
        <end position="164"/>
    </location>
</feature>
<keyword evidence="3" id="KW-0285">Flavoprotein</keyword>
<organism evidence="16 17">
    <name type="scientific">Actinomycetospora lemnae</name>
    <dbReference type="NCBI Taxonomy" id="3019891"/>
    <lineage>
        <taxon>Bacteria</taxon>
        <taxon>Bacillati</taxon>
        <taxon>Actinomycetota</taxon>
        <taxon>Actinomycetes</taxon>
        <taxon>Pseudonocardiales</taxon>
        <taxon>Pseudonocardiaceae</taxon>
        <taxon>Actinomycetospora</taxon>
    </lineage>
</organism>
<dbReference type="RefSeq" id="WP_274198956.1">
    <property type="nucleotide sequence ID" value="NZ_JAQZAO010000001.1"/>
</dbReference>
<proteinExistence type="predicted"/>
<evidence type="ECO:0000256" key="5">
    <source>
        <dbReference type="ARBA" id="ARBA00022714"/>
    </source>
</evidence>
<accession>A0ABT5SNT4</accession>
<dbReference type="PANTHER" id="PTHR47354:SF6">
    <property type="entry name" value="NADH OXIDOREDUCTASE HCR"/>
    <property type="match status" value="1"/>
</dbReference>
<dbReference type="Pfam" id="PF01794">
    <property type="entry name" value="Ferric_reduct"/>
    <property type="match status" value="1"/>
</dbReference>
<dbReference type="SUPFAM" id="SSF52343">
    <property type="entry name" value="Ferredoxin reductase-like, C-terminal NADP-linked domain"/>
    <property type="match status" value="1"/>
</dbReference>
<dbReference type="Gene3D" id="2.40.30.10">
    <property type="entry name" value="Translation factors"/>
    <property type="match status" value="1"/>
</dbReference>
<dbReference type="Gene3D" id="3.40.50.80">
    <property type="entry name" value="Nucleotide-binding domain of ferredoxin-NADP reductase (FNR) module"/>
    <property type="match status" value="1"/>
</dbReference>
<gene>
    <name evidence="16" type="ORF">PGB27_03630</name>
</gene>
<evidence type="ECO:0000259" key="15">
    <source>
        <dbReference type="PROSITE" id="PS51384"/>
    </source>
</evidence>
<feature type="transmembrane region" description="Helical" evidence="14">
    <location>
        <begin position="36"/>
        <end position="59"/>
    </location>
</feature>
<evidence type="ECO:0000256" key="14">
    <source>
        <dbReference type="SAM" id="Phobius"/>
    </source>
</evidence>
<reference evidence="16 17" key="1">
    <citation type="submission" date="2023-02" db="EMBL/GenBank/DDBJ databases">
        <title>Genome sequencing required for Actinomycetospora new species description.</title>
        <authorList>
            <person name="Saimee Y."/>
            <person name="Duangmal K."/>
        </authorList>
    </citation>
    <scope>NUCLEOTIDE SEQUENCE [LARGE SCALE GENOMIC DNA]</scope>
    <source>
        <strain evidence="16 17">DW7H6</strain>
    </source>
</reference>
<keyword evidence="6" id="KW-0479">Metal-binding</keyword>
<keyword evidence="7" id="KW-0274">FAD</keyword>
<evidence type="ECO:0000256" key="8">
    <source>
        <dbReference type="ARBA" id="ARBA00022989"/>
    </source>
</evidence>
<evidence type="ECO:0000256" key="6">
    <source>
        <dbReference type="ARBA" id="ARBA00022723"/>
    </source>
</evidence>
<feature type="transmembrane region" description="Helical" evidence="14">
    <location>
        <begin position="176"/>
        <end position="194"/>
    </location>
</feature>
<feature type="transmembrane region" description="Helical" evidence="14">
    <location>
        <begin position="80"/>
        <end position="98"/>
    </location>
</feature>
<feature type="transmembrane region" description="Helical" evidence="14">
    <location>
        <begin position="110"/>
        <end position="132"/>
    </location>
</feature>
<dbReference type="InterPro" id="IPR050415">
    <property type="entry name" value="MRET"/>
</dbReference>
<dbReference type="Pfam" id="PF00175">
    <property type="entry name" value="NAD_binding_1"/>
    <property type="match status" value="1"/>
</dbReference>
<evidence type="ECO:0000256" key="3">
    <source>
        <dbReference type="ARBA" id="ARBA00022630"/>
    </source>
</evidence>
<evidence type="ECO:0000256" key="4">
    <source>
        <dbReference type="ARBA" id="ARBA00022692"/>
    </source>
</evidence>
<evidence type="ECO:0000256" key="9">
    <source>
        <dbReference type="ARBA" id="ARBA00023002"/>
    </source>
</evidence>
<keyword evidence="17" id="KW-1185">Reference proteome</keyword>
<dbReference type="Pfam" id="PF08022">
    <property type="entry name" value="FAD_binding_8"/>
    <property type="match status" value="1"/>
</dbReference>
<dbReference type="InterPro" id="IPR013130">
    <property type="entry name" value="Fe3_Rdtase_TM_dom"/>
</dbReference>
<evidence type="ECO:0000313" key="16">
    <source>
        <dbReference type="EMBL" id="MDD7964429.1"/>
    </source>
</evidence>
<name>A0ABT5SNT4_9PSEU</name>
<evidence type="ECO:0000256" key="10">
    <source>
        <dbReference type="ARBA" id="ARBA00023004"/>
    </source>
</evidence>
<dbReference type="SUPFAM" id="SSF63380">
    <property type="entry name" value="Riboflavin synthase domain-like"/>
    <property type="match status" value="1"/>
</dbReference>
<keyword evidence="11" id="KW-0411">Iron-sulfur</keyword>
<comment type="cofactor">
    <cofactor evidence="1">
        <name>FAD</name>
        <dbReference type="ChEBI" id="CHEBI:57692"/>
    </cofactor>
</comment>
<keyword evidence="5" id="KW-0001">2Fe-2S</keyword>
<dbReference type="InterPro" id="IPR013112">
    <property type="entry name" value="FAD-bd_8"/>
</dbReference>
<evidence type="ECO:0000256" key="12">
    <source>
        <dbReference type="ARBA" id="ARBA00023136"/>
    </source>
</evidence>
<feature type="compositionally biased region" description="Low complexity" evidence="13">
    <location>
        <begin position="433"/>
        <end position="450"/>
    </location>
</feature>
<dbReference type="PROSITE" id="PS51384">
    <property type="entry name" value="FAD_FR"/>
    <property type="match status" value="1"/>
</dbReference>
<keyword evidence="10" id="KW-0408">Iron</keyword>
<dbReference type="PANTHER" id="PTHR47354">
    <property type="entry name" value="NADH OXIDOREDUCTASE HCR"/>
    <property type="match status" value="1"/>
</dbReference>
<evidence type="ECO:0000256" key="1">
    <source>
        <dbReference type="ARBA" id="ARBA00001974"/>
    </source>
</evidence>
<sequence>MSKRTRRALWTAVAVVVLVGPAVVFVARNGIEAGELVDLGVVLTGLVATLLMVITTVGASRLRSLTTALGIDRVMGGHRWLGVAAVVLVAGHLGLAVIERPKLLDPFAASAGIQFGYAAFAGMLLLAGAAAWGRRRGTRYEWWARLHVAAAALALLLAGLHVVWLGDLLEDPVMRVVLSALALLLIVVLARRWVWQPLFTQRGAYVVYGVRHEGPEVATLALTPVFRRRGLRFAPGQFVWLRLHRRAVGVQEHPFTIASSAELTDRLELTVRATGDFTRALARMEPGRKVWLDGPHGSFTPETTDRVDGLVLVAGGVGITPMMSMLRTLAERGDRRLHRLVLAERPDQPLFGPELEVLARRLDLEVLRTAGRRVDADLLAEVLPRARGRLEYYVCGPPSLLSGTLAALDQLGVPPGRIHSEQFGWTGALPVPAAARPATAPEARTGDVPGPRGPRRTRSGGAEPAGSPADRLPTHPSFPIPAIDAGRGTVSSGDGRS</sequence>
<dbReference type="EMBL" id="JAQZAO010000001">
    <property type="protein sequence ID" value="MDD7964429.1"/>
    <property type="molecule type" value="Genomic_DNA"/>
</dbReference>
<dbReference type="Proteomes" id="UP001300763">
    <property type="component" value="Unassembled WGS sequence"/>
</dbReference>
<dbReference type="InterPro" id="IPR017927">
    <property type="entry name" value="FAD-bd_FR_type"/>
</dbReference>